<dbReference type="Proteomes" id="UP001595887">
    <property type="component" value="Unassembled WGS sequence"/>
</dbReference>
<keyword evidence="1" id="KW-0732">Signal</keyword>
<protein>
    <submittedName>
        <fullName evidence="3">Amidohydrolase family protein</fullName>
    </submittedName>
</protein>
<dbReference type="SUPFAM" id="SSF51556">
    <property type="entry name" value="Metallo-dependent hydrolases"/>
    <property type="match status" value="1"/>
</dbReference>
<evidence type="ECO:0000259" key="2">
    <source>
        <dbReference type="Pfam" id="PF01979"/>
    </source>
</evidence>
<dbReference type="CDD" id="cd01299">
    <property type="entry name" value="Met_dep_hydrolase_A"/>
    <property type="match status" value="1"/>
</dbReference>
<accession>A0ABV8RG30</accession>
<dbReference type="RefSeq" id="WP_381423026.1">
    <property type="nucleotide sequence ID" value="NZ_JBHSDH010000013.1"/>
</dbReference>
<evidence type="ECO:0000256" key="1">
    <source>
        <dbReference type="SAM" id="SignalP"/>
    </source>
</evidence>
<evidence type="ECO:0000313" key="4">
    <source>
        <dbReference type="Proteomes" id="UP001595887"/>
    </source>
</evidence>
<evidence type="ECO:0000313" key="3">
    <source>
        <dbReference type="EMBL" id="MFC4292382.1"/>
    </source>
</evidence>
<dbReference type="PANTHER" id="PTHR43135:SF3">
    <property type="entry name" value="ALPHA-D-RIBOSE 1-METHYLPHOSPHONATE 5-TRIPHOSPHATE DIPHOSPHATASE"/>
    <property type="match status" value="1"/>
</dbReference>
<feature type="domain" description="Amidohydrolase-related" evidence="2">
    <location>
        <begin position="75"/>
        <end position="420"/>
    </location>
</feature>
<dbReference type="InterPro" id="IPR051781">
    <property type="entry name" value="Metallo-dep_Hydrolase"/>
</dbReference>
<dbReference type="EMBL" id="JBHSDH010000013">
    <property type="protein sequence ID" value="MFC4292382.1"/>
    <property type="molecule type" value="Genomic_DNA"/>
</dbReference>
<dbReference type="InterPro" id="IPR057744">
    <property type="entry name" value="OTAase-like"/>
</dbReference>
<proteinExistence type="predicted"/>
<dbReference type="Pfam" id="PF01979">
    <property type="entry name" value="Amidohydro_1"/>
    <property type="match status" value="1"/>
</dbReference>
<dbReference type="PANTHER" id="PTHR43135">
    <property type="entry name" value="ALPHA-D-RIBOSE 1-METHYLPHOSPHONATE 5-TRIPHOSPHATE DIPHOSPHATASE"/>
    <property type="match status" value="1"/>
</dbReference>
<name>A0ABV8RG30_9SPHN</name>
<dbReference type="InterPro" id="IPR006680">
    <property type="entry name" value="Amidohydro-rel"/>
</dbReference>
<organism evidence="3 4">
    <name type="scientific">Sphingorhabdus arenilitoris</name>
    <dbReference type="NCBI Taxonomy" id="1490041"/>
    <lineage>
        <taxon>Bacteria</taxon>
        <taxon>Pseudomonadati</taxon>
        <taxon>Pseudomonadota</taxon>
        <taxon>Alphaproteobacteria</taxon>
        <taxon>Sphingomonadales</taxon>
        <taxon>Sphingomonadaceae</taxon>
        <taxon>Sphingorhabdus</taxon>
    </lineage>
</organism>
<dbReference type="Gene3D" id="3.20.20.140">
    <property type="entry name" value="Metal-dependent hydrolases"/>
    <property type="match status" value="1"/>
</dbReference>
<feature type="signal peptide" evidence="1">
    <location>
        <begin position="1"/>
        <end position="21"/>
    </location>
</feature>
<gene>
    <name evidence="3" type="ORF">ACFOWX_08130</name>
</gene>
<sequence length="424" mass="44549">MRLKILAFAATSFFALSAASAETVILKAGAMVDVVQGSLVTDPVITITNGIIVKVERGDASISGDATIIDLGTKTILPGLIDMHVHLTGKATDQGYRRLQISDERAAITGVLNAKKTLMAGVTTARNVGAPSFSDVALRDAINDGDVEGPRLFVSGPPIGITGGHCSDNNLLPSEYGVVGEGVADGPWAARSMVRRNVKYGVDLIKTCSTGGVLSKGTQVGAPQYTVEELTALTEEAHSHGRKVASHAHGAEGILNALKAGVDTIEHASFISDEGIALAKKQGTYLSMDIYNTEYILSEGEKAGFLPESLEKERMTGATQRESFRRAHAAGVKMVMGTDAGVYPHGDNAKQLSRMVRFGMTPAEALRAATYNGADALGQKGKFGEITVGASADIIAVDGDPLTDISILEKVDFVMKSGQIFKTE</sequence>
<reference evidence="4" key="1">
    <citation type="journal article" date="2019" name="Int. J. Syst. Evol. Microbiol.">
        <title>The Global Catalogue of Microorganisms (GCM) 10K type strain sequencing project: providing services to taxonomists for standard genome sequencing and annotation.</title>
        <authorList>
            <consortium name="The Broad Institute Genomics Platform"/>
            <consortium name="The Broad Institute Genome Sequencing Center for Infectious Disease"/>
            <person name="Wu L."/>
            <person name="Ma J."/>
        </authorList>
    </citation>
    <scope>NUCLEOTIDE SEQUENCE [LARGE SCALE GENOMIC DNA]</scope>
    <source>
        <strain evidence="4">CECT 8531</strain>
    </source>
</reference>
<comment type="caution">
    <text evidence="3">The sequence shown here is derived from an EMBL/GenBank/DDBJ whole genome shotgun (WGS) entry which is preliminary data.</text>
</comment>
<dbReference type="Gene3D" id="2.30.40.10">
    <property type="entry name" value="Urease, subunit C, domain 1"/>
    <property type="match status" value="1"/>
</dbReference>
<dbReference type="InterPro" id="IPR011059">
    <property type="entry name" value="Metal-dep_hydrolase_composite"/>
</dbReference>
<keyword evidence="4" id="KW-1185">Reference proteome</keyword>
<feature type="chain" id="PRO_5046084917" evidence="1">
    <location>
        <begin position="22"/>
        <end position="424"/>
    </location>
</feature>
<dbReference type="SUPFAM" id="SSF51338">
    <property type="entry name" value="Composite domain of metallo-dependent hydrolases"/>
    <property type="match status" value="1"/>
</dbReference>
<dbReference type="InterPro" id="IPR032466">
    <property type="entry name" value="Metal_Hydrolase"/>
</dbReference>